<dbReference type="GO" id="GO:0005525">
    <property type="term" value="F:GTP binding"/>
    <property type="evidence" value="ECO:0007669"/>
    <property type="project" value="InterPro"/>
</dbReference>
<sequence length="116" mass="13549">MTAWEPAGYPGHEDFSEDTYRTLTAVDCCLMVIDAAKGVEDRTRKLMEVTRLRDTPILTFMNKLDRDIRDPMELLDEVENELKIGCRADYLAYRLRQAVQRRLSSLQRRNLPVSDR</sequence>
<evidence type="ECO:0000256" key="1">
    <source>
        <dbReference type="ARBA" id="ARBA00025017"/>
    </source>
</evidence>
<name>A0A2X3D0Z9_KLEPN</name>
<dbReference type="InterPro" id="IPR027417">
    <property type="entry name" value="P-loop_NTPase"/>
</dbReference>
<accession>A0A2X3D0Z9</accession>
<dbReference type="PANTHER" id="PTHR43556:SF2">
    <property type="entry name" value="PEPTIDE CHAIN RELEASE FACTOR RF3"/>
    <property type="match status" value="1"/>
</dbReference>
<comment type="function">
    <text evidence="1">Increases the formation of ribosomal termination complexes and stimulates activities of RF-1 and RF-2. It binds guanine nucleotides and has strong preference for UGA stop codons. It may interact directly with the ribosome. The stimulation of RF-1 and RF-2 is significantly reduced by GTP and GDP, but not by GMP.</text>
</comment>
<proteinExistence type="predicted"/>
<dbReference type="PANTHER" id="PTHR43556">
    <property type="entry name" value="PEPTIDE CHAIN RELEASE FACTOR RF3"/>
    <property type="match status" value="1"/>
</dbReference>
<reference evidence="3 4" key="1">
    <citation type="submission" date="2018-06" db="EMBL/GenBank/DDBJ databases">
        <authorList>
            <consortium name="Pathogen Informatics"/>
            <person name="Doyle S."/>
        </authorList>
    </citation>
    <scope>NUCLEOTIDE SEQUENCE [LARGE SCALE GENOMIC DNA]</scope>
    <source>
        <strain evidence="3 4">NCTC9601</strain>
    </source>
</reference>
<feature type="domain" description="Tr-type G" evidence="2">
    <location>
        <begin position="10"/>
        <end position="83"/>
    </location>
</feature>
<dbReference type="GO" id="GO:0003924">
    <property type="term" value="F:GTPase activity"/>
    <property type="evidence" value="ECO:0007669"/>
    <property type="project" value="InterPro"/>
</dbReference>
<gene>
    <name evidence="3" type="primary">prfC_1</name>
    <name evidence="3" type="ORF">NCTC9601_05734</name>
</gene>
<organism evidence="3 4">
    <name type="scientific">Klebsiella pneumoniae</name>
    <dbReference type="NCBI Taxonomy" id="573"/>
    <lineage>
        <taxon>Bacteria</taxon>
        <taxon>Pseudomonadati</taxon>
        <taxon>Pseudomonadota</taxon>
        <taxon>Gammaproteobacteria</taxon>
        <taxon>Enterobacterales</taxon>
        <taxon>Enterobacteriaceae</taxon>
        <taxon>Klebsiella/Raoultella group</taxon>
        <taxon>Klebsiella</taxon>
        <taxon>Klebsiella pneumoniae complex</taxon>
    </lineage>
</organism>
<evidence type="ECO:0000259" key="2">
    <source>
        <dbReference type="Pfam" id="PF00009"/>
    </source>
</evidence>
<dbReference type="AlphaFoldDB" id="A0A2X3D0Z9"/>
<dbReference type="EMBL" id="UASN01000022">
    <property type="protein sequence ID" value="SQC18973.1"/>
    <property type="molecule type" value="Genomic_DNA"/>
</dbReference>
<evidence type="ECO:0000313" key="3">
    <source>
        <dbReference type="EMBL" id="SQC18973.1"/>
    </source>
</evidence>
<dbReference type="Proteomes" id="UP000251123">
    <property type="component" value="Unassembled WGS sequence"/>
</dbReference>
<evidence type="ECO:0000313" key="4">
    <source>
        <dbReference type="Proteomes" id="UP000251123"/>
    </source>
</evidence>
<dbReference type="Gene3D" id="3.40.50.300">
    <property type="entry name" value="P-loop containing nucleotide triphosphate hydrolases"/>
    <property type="match status" value="2"/>
</dbReference>
<dbReference type="InterPro" id="IPR000795">
    <property type="entry name" value="T_Tr_GTP-bd_dom"/>
</dbReference>
<protein>
    <submittedName>
        <fullName evidence="3">Peptide chain release factor 3</fullName>
    </submittedName>
</protein>
<dbReference type="SUPFAM" id="SSF52540">
    <property type="entry name" value="P-loop containing nucleoside triphosphate hydrolases"/>
    <property type="match status" value="1"/>
</dbReference>
<dbReference type="InterPro" id="IPR004548">
    <property type="entry name" value="PrfC"/>
</dbReference>
<dbReference type="GO" id="GO:0005829">
    <property type="term" value="C:cytosol"/>
    <property type="evidence" value="ECO:0007669"/>
    <property type="project" value="TreeGrafter"/>
</dbReference>
<dbReference type="GO" id="GO:0016150">
    <property type="term" value="F:translation release factor activity, codon nonspecific"/>
    <property type="evidence" value="ECO:0007669"/>
    <property type="project" value="TreeGrafter"/>
</dbReference>
<dbReference type="Pfam" id="PF00009">
    <property type="entry name" value="GTP_EFTU"/>
    <property type="match status" value="1"/>
</dbReference>